<sequence length="654" mass="68489">MDFFAAQARAKKRTSRLLVLFALAVIGTVVAEYAVGLFVLGAQHARQSDPYGDYVAPLPDWWQPQLLVGVALGTLVVVALAAGYKWSQFSAGGSAVAENVGGRRVDPHTTDPAERRFLNVVEEMAIASGVPVPAAYVLDDEAAINAFAAGHTTSDAVVAVTRGTLQRLTRDELQGVVGHEFSHILNGDMRLNVRLAAFVFGILVIGLLGRGVIASLRYTRVRSSRESKSGGGIAVIFVIGIALFIIGYIGYFFGRLIQAAVSRQREFLADASSVQFTRNPAGLTGALKKIGGLALGSKLDTTKSAEIGHFFFAQAFRSSFGGLWATHPPLSERIRAIDPAFDGQYSPAPEVVDVRTESFASAGLGHRSPAPLPPVIPGPLSPAAIVASIGTLNAALVADAQTLLNSLPAGLRTAARTPNGAAALVCALLLDPAPASAAQQRQLIATHLGPDTLREIDALASDITALSVEQKLPLIQIAAPTLRDLPAPRVAALLETLDALVLADQRVTSFEFALQKLVQRALKLGRAPTTAPGEQIFSFEAVAPDLNVVLSALARASSDDETAIARAFATGAGQLKLIADRLSLLPSNACELPQLDTALERLATASGPIKHRLLTACAASATADGVLRASEAELLRAVSAVLDCPMPPLALSPA</sequence>
<keyword evidence="4 11" id="KW-0812">Transmembrane</keyword>
<proteinExistence type="predicted"/>
<keyword evidence="8 11" id="KW-1133">Transmembrane helix</keyword>
<evidence type="ECO:0000256" key="6">
    <source>
        <dbReference type="ARBA" id="ARBA00022801"/>
    </source>
</evidence>
<dbReference type="Pfam" id="PF01435">
    <property type="entry name" value="Peptidase_M48"/>
    <property type="match status" value="1"/>
</dbReference>
<dbReference type="EMBL" id="CP080507">
    <property type="protein sequence ID" value="QYM79714.1"/>
    <property type="molecule type" value="Genomic_DNA"/>
</dbReference>
<keyword evidence="6" id="KW-0378">Hydrolase</keyword>
<gene>
    <name evidence="13" type="ORF">K0B96_03585</name>
</gene>
<dbReference type="GO" id="GO:0046872">
    <property type="term" value="F:metal ion binding"/>
    <property type="evidence" value="ECO:0007669"/>
    <property type="project" value="UniProtKB-KW"/>
</dbReference>
<feature type="transmembrane region" description="Helical" evidence="11">
    <location>
        <begin position="195"/>
        <end position="213"/>
    </location>
</feature>
<keyword evidence="9" id="KW-0482">Metalloprotease</keyword>
<dbReference type="GO" id="GO:0006508">
    <property type="term" value="P:proteolysis"/>
    <property type="evidence" value="ECO:0007669"/>
    <property type="project" value="UniProtKB-KW"/>
</dbReference>
<evidence type="ECO:0000256" key="4">
    <source>
        <dbReference type="ARBA" id="ARBA00022692"/>
    </source>
</evidence>
<accession>A0A8F9TXK4</accession>
<dbReference type="InterPro" id="IPR001915">
    <property type="entry name" value="Peptidase_M48"/>
</dbReference>
<evidence type="ECO:0000313" key="13">
    <source>
        <dbReference type="EMBL" id="QYM79714.1"/>
    </source>
</evidence>
<name>A0A8F9TXK4_9BACT</name>
<keyword evidence="10 11" id="KW-0472">Membrane</keyword>
<reference evidence="13" key="1">
    <citation type="submission" date="2021-08" db="EMBL/GenBank/DDBJ databases">
        <title>Genome of a novel bacterium of the phylum Verrucomicrobia, Oleiharenicola sp. KSB-15.</title>
        <authorList>
            <person name="Chung J.-H."/>
            <person name="Ahn J.-H."/>
            <person name="Yoon Y."/>
            <person name="Kim D.-Y."/>
            <person name="An S.-H."/>
            <person name="Park I."/>
            <person name="Yeon J."/>
        </authorList>
    </citation>
    <scope>NUCLEOTIDE SEQUENCE</scope>
    <source>
        <strain evidence="13">KSB-15</strain>
    </source>
</reference>
<evidence type="ECO:0000259" key="12">
    <source>
        <dbReference type="Pfam" id="PF01435"/>
    </source>
</evidence>
<evidence type="ECO:0000313" key="14">
    <source>
        <dbReference type="Proteomes" id="UP000825051"/>
    </source>
</evidence>
<dbReference type="Gene3D" id="3.30.2010.10">
    <property type="entry name" value="Metalloproteases ('zincins'), catalytic domain"/>
    <property type="match status" value="1"/>
</dbReference>
<evidence type="ECO:0000256" key="2">
    <source>
        <dbReference type="ARBA" id="ARBA00022475"/>
    </source>
</evidence>
<dbReference type="PANTHER" id="PTHR43221">
    <property type="entry name" value="PROTEASE HTPX"/>
    <property type="match status" value="1"/>
</dbReference>
<dbReference type="RefSeq" id="WP_220163936.1">
    <property type="nucleotide sequence ID" value="NZ_CP080507.1"/>
</dbReference>
<evidence type="ECO:0000256" key="7">
    <source>
        <dbReference type="ARBA" id="ARBA00022833"/>
    </source>
</evidence>
<feature type="transmembrane region" description="Helical" evidence="11">
    <location>
        <begin position="233"/>
        <end position="254"/>
    </location>
</feature>
<dbReference type="KEGG" id="ole:K0B96_03585"/>
<feature type="domain" description="Peptidase M48" evidence="12">
    <location>
        <begin position="118"/>
        <end position="338"/>
    </location>
</feature>
<keyword evidence="2" id="KW-1003">Cell membrane</keyword>
<keyword evidence="7" id="KW-0862">Zinc</keyword>
<evidence type="ECO:0000256" key="10">
    <source>
        <dbReference type="ARBA" id="ARBA00023136"/>
    </source>
</evidence>
<evidence type="ECO:0000256" key="9">
    <source>
        <dbReference type="ARBA" id="ARBA00023049"/>
    </source>
</evidence>
<evidence type="ECO:0000256" key="1">
    <source>
        <dbReference type="ARBA" id="ARBA00001947"/>
    </source>
</evidence>
<evidence type="ECO:0000256" key="5">
    <source>
        <dbReference type="ARBA" id="ARBA00022723"/>
    </source>
</evidence>
<dbReference type="GO" id="GO:0004222">
    <property type="term" value="F:metalloendopeptidase activity"/>
    <property type="evidence" value="ECO:0007669"/>
    <property type="project" value="InterPro"/>
</dbReference>
<feature type="transmembrane region" description="Helical" evidence="11">
    <location>
        <begin position="62"/>
        <end position="84"/>
    </location>
</feature>
<dbReference type="Proteomes" id="UP000825051">
    <property type="component" value="Chromosome"/>
</dbReference>
<feature type="transmembrane region" description="Helical" evidence="11">
    <location>
        <begin position="17"/>
        <end position="42"/>
    </location>
</feature>
<comment type="cofactor">
    <cofactor evidence="1">
        <name>Zn(2+)</name>
        <dbReference type="ChEBI" id="CHEBI:29105"/>
    </cofactor>
</comment>
<dbReference type="AlphaFoldDB" id="A0A8F9TXK4"/>
<protein>
    <submittedName>
        <fullName evidence="13">M48 family metallopeptidase</fullName>
    </submittedName>
</protein>
<keyword evidence="3" id="KW-0645">Protease</keyword>
<dbReference type="CDD" id="cd07340">
    <property type="entry name" value="M48B_Htpx_like"/>
    <property type="match status" value="1"/>
</dbReference>
<dbReference type="PANTHER" id="PTHR43221:SF2">
    <property type="entry name" value="PROTEASE HTPX HOMOLOG"/>
    <property type="match status" value="1"/>
</dbReference>
<keyword evidence="14" id="KW-1185">Reference proteome</keyword>
<keyword evidence="5" id="KW-0479">Metal-binding</keyword>
<evidence type="ECO:0000256" key="8">
    <source>
        <dbReference type="ARBA" id="ARBA00022989"/>
    </source>
</evidence>
<organism evidence="13 14">
    <name type="scientific">Horticoccus luteus</name>
    <dbReference type="NCBI Taxonomy" id="2862869"/>
    <lineage>
        <taxon>Bacteria</taxon>
        <taxon>Pseudomonadati</taxon>
        <taxon>Verrucomicrobiota</taxon>
        <taxon>Opitutia</taxon>
        <taxon>Opitutales</taxon>
        <taxon>Opitutaceae</taxon>
        <taxon>Horticoccus</taxon>
    </lineage>
</organism>
<evidence type="ECO:0000256" key="3">
    <source>
        <dbReference type="ARBA" id="ARBA00022670"/>
    </source>
</evidence>
<evidence type="ECO:0000256" key="11">
    <source>
        <dbReference type="SAM" id="Phobius"/>
    </source>
</evidence>
<dbReference type="InterPro" id="IPR050083">
    <property type="entry name" value="HtpX_protease"/>
</dbReference>